<dbReference type="EMBL" id="JBGBPQ010000024">
    <property type="protein sequence ID" value="KAL1500134.1"/>
    <property type="molecule type" value="Genomic_DNA"/>
</dbReference>
<comment type="catalytic activity">
    <reaction evidence="5">
        <text>guanosine(9) in tRNA + S-adenosyl-L-methionine = N(1)-methylguanosine(9) in tRNA + S-adenosyl-L-homocysteine + H(+)</text>
        <dbReference type="Rhea" id="RHEA:43156"/>
        <dbReference type="Rhea" id="RHEA-COMP:10367"/>
        <dbReference type="Rhea" id="RHEA-COMP:10368"/>
        <dbReference type="ChEBI" id="CHEBI:15378"/>
        <dbReference type="ChEBI" id="CHEBI:57856"/>
        <dbReference type="ChEBI" id="CHEBI:59789"/>
        <dbReference type="ChEBI" id="CHEBI:73542"/>
        <dbReference type="ChEBI" id="CHEBI:74269"/>
        <dbReference type="EC" id="2.1.1.221"/>
    </reaction>
</comment>
<dbReference type="InterPro" id="IPR007356">
    <property type="entry name" value="tRNA_m1G_MeTrfase_euk"/>
</dbReference>
<feature type="domain" description="SAM-dependent MTase TRM10-type" evidence="6">
    <location>
        <begin position="118"/>
        <end position="340"/>
    </location>
</feature>
<dbReference type="InterPro" id="IPR038459">
    <property type="entry name" value="MT_TRM10-typ_sf"/>
</dbReference>
<evidence type="ECO:0000256" key="1">
    <source>
        <dbReference type="ARBA" id="ARBA00012797"/>
    </source>
</evidence>
<gene>
    <name evidence="7" type="ORF">AB1Y20_012806</name>
</gene>
<evidence type="ECO:0000259" key="6">
    <source>
        <dbReference type="PROSITE" id="PS51675"/>
    </source>
</evidence>
<evidence type="ECO:0000256" key="5">
    <source>
        <dbReference type="ARBA" id="ARBA00048434"/>
    </source>
</evidence>
<dbReference type="Gene3D" id="3.40.50.150">
    <property type="entry name" value="Vaccinia Virus protein VP39"/>
    <property type="match status" value="1"/>
</dbReference>
<dbReference type="PROSITE" id="PS51675">
    <property type="entry name" value="SAM_MT_TRM10"/>
    <property type="match status" value="1"/>
</dbReference>
<evidence type="ECO:0000256" key="2">
    <source>
        <dbReference type="ARBA" id="ARBA00022603"/>
    </source>
</evidence>
<dbReference type="InterPro" id="IPR028564">
    <property type="entry name" value="MT_TRM10-typ"/>
</dbReference>
<dbReference type="InterPro" id="IPR029063">
    <property type="entry name" value="SAM-dependent_MTases_sf"/>
</dbReference>
<name>A0AB34IIX3_PRYPA</name>
<dbReference type="GO" id="GO:0052905">
    <property type="term" value="F:tRNA (guanosine(9)-N1)-methyltransferase activity"/>
    <property type="evidence" value="ECO:0007669"/>
    <property type="project" value="UniProtKB-EC"/>
</dbReference>
<dbReference type="GO" id="GO:0002939">
    <property type="term" value="P:tRNA N1-guanine methylation"/>
    <property type="evidence" value="ECO:0007669"/>
    <property type="project" value="TreeGrafter"/>
</dbReference>
<dbReference type="EC" id="2.1.1.221" evidence="1"/>
<keyword evidence="3" id="KW-0808">Transferase</keyword>
<evidence type="ECO:0000313" key="7">
    <source>
        <dbReference type="EMBL" id="KAL1500134.1"/>
    </source>
</evidence>
<dbReference type="Gene3D" id="3.40.1280.30">
    <property type="match status" value="1"/>
</dbReference>
<dbReference type="AlphaFoldDB" id="A0AB34IIX3"/>
<dbReference type="GO" id="GO:0005634">
    <property type="term" value="C:nucleus"/>
    <property type="evidence" value="ECO:0007669"/>
    <property type="project" value="TreeGrafter"/>
</dbReference>
<proteinExistence type="predicted"/>
<keyword evidence="2" id="KW-0489">Methyltransferase</keyword>
<comment type="caution">
    <text evidence="7">The sequence shown here is derived from an EMBL/GenBank/DDBJ whole genome shotgun (WGS) entry which is preliminary data.</text>
</comment>
<dbReference type="PANTHER" id="PTHR13563:SF13">
    <property type="entry name" value="TRNA METHYLTRANSFERASE 10 HOMOLOG A"/>
    <property type="match status" value="1"/>
</dbReference>
<evidence type="ECO:0000256" key="4">
    <source>
        <dbReference type="ARBA" id="ARBA00022691"/>
    </source>
</evidence>
<dbReference type="Pfam" id="PF13489">
    <property type="entry name" value="Methyltransf_23"/>
    <property type="match status" value="1"/>
</dbReference>
<keyword evidence="4" id="KW-0949">S-adenosyl-L-methionine</keyword>
<dbReference type="PANTHER" id="PTHR13563">
    <property type="entry name" value="TRNA (GUANINE-9-) METHYLTRANSFERASE"/>
    <property type="match status" value="1"/>
</dbReference>
<evidence type="ECO:0000313" key="8">
    <source>
        <dbReference type="Proteomes" id="UP001515480"/>
    </source>
</evidence>
<accession>A0AB34IIX3</accession>
<organism evidence="7 8">
    <name type="scientific">Prymnesium parvum</name>
    <name type="common">Toxic golden alga</name>
    <dbReference type="NCBI Taxonomy" id="97485"/>
    <lineage>
        <taxon>Eukaryota</taxon>
        <taxon>Haptista</taxon>
        <taxon>Haptophyta</taxon>
        <taxon>Prymnesiophyceae</taxon>
        <taxon>Prymnesiales</taxon>
        <taxon>Prymnesiaceae</taxon>
        <taxon>Prymnesium</taxon>
    </lineage>
</organism>
<protein>
    <recommendedName>
        <fullName evidence="1">tRNA (guanine(9)-N(1))-methyltransferase</fullName>
        <ecNumber evidence="1">2.1.1.221</ecNumber>
    </recommendedName>
</protein>
<keyword evidence="8" id="KW-1185">Reference proteome</keyword>
<reference evidence="7 8" key="1">
    <citation type="journal article" date="2024" name="Science">
        <title>Giant polyketide synthase enzymes in the biosynthesis of giant marine polyether toxins.</title>
        <authorList>
            <person name="Fallon T.R."/>
            <person name="Shende V.V."/>
            <person name="Wierzbicki I.H."/>
            <person name="Pendleton A.L."/>
            <person name="Watervoot N.F."/>
            <person name="Auber R.P."/>
            <person name="Gonzalez D.J."/>
            <person name="Wisecaver J.H."/>
            <person name="Moore B.S."/>
        </authorList>
    </citation>
    <scope>NUCLEOTIDE SEQUENCE [LARGE SCALE GENOMIC DNA]</scope>
    <source>
        <strain evidence="7 8">12B1</strain>
    </source>
</reference>
<dbReference type="GO" id="GO:0000049">
    <property type="term" value="F:tRNA binding"/>
    <property type="evidence" value="ECO:0007669"/>
    <property type="project" value="TreeGrafter"/>
</dbReference>
<dbReference type="Proteomes" id="UP001515480">
    <property type="component" value="Unassembled WGS sequence"/>
</dbReference>
<dbReference type="CDD" id="cd18089">
    <property type="entry name" value="SPOUT_Trm10-like"/>
    <property type="match status" value="1"/>
</dbReference>
<evidence type="ECO:0000256" key="3">
    <source>
        <dbReference type="ARBA" id="ARBA00022679"/>
    </source>
</evidence>
<sequence>MAEELAPLRDLLCWRYLADGCTAPGCALMHLDHDSLPLCGRHVTSAFELWGRRRCVCAGECGKPHPPAETLHARLLRALPEGTRLHTHVRRPPSFDESPAARGGVSYFVVRQSLSEAEAEKLLEAREPVALRVAIDVGYDELMAEGERKSLATQCGLCHSVASDAEHREHVALAICCGTPPPPGKPSPAPSPSRGAGAPPSLALLRAAGIESWRPLAWQRGGTPLSLLSLPAAPPHTLVYLSPDSPHTLSAIDPHAVYVIGGLVDRHKQRAASYARAASLGLRTARLPLPEALPAHLRGVSSSLDALNLHCVLRLLVEWAARGDAAAAAAAALPAAQRHCGGGSAIHPHGYWLGARARSQHQFDRPLAAALLAFFRQEGAASVVDLGCGTGEYVRHFAAHGLAAAGFDGNPATAELSGGLCGVKDLSVAEEAAEAYDWVLSLEVGEHLPPRHEAAFLHNLHAHNRRGVVLSWAVKGQGGVGHVNEQDNAYVEARLRERGYARDAAAEAALRAAARFGYFRRSLMVFRREEARAPPRHAPCWGGWDGADLPLFDAVWRVDFSLHLYASGAVACAILPVCTADGAAVAAAGAAGGVGALLTVAVTTSAVRSHPSTHLLRACLASLDRHGGVAPCRKLLLCDGFKLRRAANLKQGVCTDGEAAAYAAFVGAAVRLVRSHAAFARTRLVRMARRGGSAFAIREAVSGHVATPLVLLVPHDCVLCRDVDLPALAAAMAAAPDGVKYVKLGGQGTASYAEAVRSQHGVVLRPVEIGGGRRLTPMLRYMDNVAMVGVRYLREEVFAAGSGVRRGTFIEDTREGERENPCPPPQEWMRSEAYAKKEAPRNGCFLLSDGVDEPMMRHLDGKSFLDPAQRAAAGLPPYPTAWTPSFPEDECDAQLTDASGGVAAEGIASS</sequence>
<dbReference type="SUPFAM" id="SSF53335">
    <property type="entry name" value="S-adenosyl-L-methionine-dependent methyltransferases"/>
    <property type="match status" value="1"/>
</dbReference>